<protein>
    <recommendedName>
        <fullName evidence="10">IQ domain-containing protein IQM6</fullName>
    </recommendedName>
</protein>
<dbReference type="GO" id="GO:0005634">
    <property type="term" value="C:nucleus"/>
    <property type="evidence" value="ECO:0007669"/>
    <property type="project" value="UniProtKB-SubCell"/>
</dbReference>
<evidence type="ECO:0000256" key="1">
    <source>
        <dbReference type="ARBA" id="ARBA00004123"/>
    </source>
</evidence>
<feature type="region of interest" description="Disordered" evidence="5">
    <location>
        <begin position="531"/>
        <end position="594"/>
    </location>
</feature>
<dbReference type="OrthoDB" id="7344096at2759"/>
<reference evidence="6 8" key="1">
    <citation type="submission" date="2015-10" db="EMBL/GenBank/DDBJ databases">
        <title>The cercosporin biosynthetic gene cluster was horizontally transferred to several fungal lineages and shown to be expanded in Cercospora beticola based on microsynteny with recipient genomes.</title>
        <authorList>
            <person name="De Jonge R."/>
            <person name="Ebert M.K."/>
            <person name="Suttle J.C."/>
            <person name="Jurick Ii W.M."/>
            <person name="Secor G.A."/>
            <person name="Thomma B.P."/>
            <person name="Van De Peer Y."/>
            <person name="Bolton M.D."/>
        </authorList>
    </citation>
    <scope>NUCLEOTIDE SEQUENCE [LARGE SCALE GENOMIC DNA]</scope>
    <source>
        <strain evidence="6 8">09-40</strain>
    </source>
</reference>
<evidence type="ECO:0000313" key="9">
    <source>
        <dbReference type="Proteomes" id="UP001302367"/>
    </source>
</evidence>
<feature type="region of interest" description="Disordered" evidence="5">
    <location>
        <begin position="102"/>
        <end position="155"/>
    </location>
</feature>
<accession>A0A2G5HJN3</accession>
<name>A0A2G5HJN3_CERBT</name>
<evidence type="ECO:0008006" key="10">
    <source>
        <dbReference type="Google" id="ProtNLM"/>
    </source>
</evidence>
<evidence type="ECO:0000256" key="3">
    <source>
        <dbReference type="ARBA" id="ARBA00022490"/>
    </source>
</evidence>
<reference evidence="7 9" key="2">
    <citation type="submission" date="2023-09" db="EMBL/GenBank/DDBJ databases">
        <title>Complete-Gapless Cercospora beticola genome.</title>
        <authorList>
            <person name="Wyatt N.A."/>
            <person name="Spanner R.E."/>
            <person name="Bolton M.D."/>
        </authorList>
    </citation>
    <scope>NUCLEOTIDE SEQUENCE [LARGE SCALE GENOMIC DNA]</scope>
    <source>
        <strain evidence="7">Cb09-40</strain>
    </source>
</reference>
<keyword evidence="4" id="KW-0539">Nucleus</keyword>
<feature type="compositionally biased region" description="Low complexity" evidence="5">
    <location>
        <begin position="296"/>
        <end position="305"/>
    </location>
</feature>
<evidence type="ECO:0000313" key="8">
    <source>
        <dbReference type="Proteomes" id="UP000230605"/>
    </source>
</evidence>
<evidence type="ECO:0000313" key="7">
    <source>
        <dbReference type="EMBL" id="WPB02004.1"/>
    </source>
</evidence>
<feature type="region of interest" description="Disordered" evidence="5">
    <location>
        <begin position="279"/>
        <end position="314"/>
    </location>
</feature>
<dbReference type="InterPro" id="IPR044159">
    <property type="entry name" value="IQM"/>
</dbReference>
<keyword evidence="3" id="KW-0963">Cytoplasm</keyword>
<proteinExistence type="predicted"/>
<dbReference type="Proteomes" id="UP000230605">
    <property type="component" value="Chromosome 4"/>
</dbReference>
<feature type="compositionally biased region" description="Basic and acidic residues" evidence="5">
    <location>
        <begin position="457"/>
        <end position="488"/>
    </location>
</feature>
<evidence type="ECO:0000256" key="4">
    <source>
        <dbReference type="ARBA" id="ARBA00023242"/>
    </source>
</evidence>
<dbReference type="AlphaFoldDB" id="A0A2G5HJN3"/>
<dbReference type="GO" id="GO:0005737">
    <property type="term" value="C:cytoplasm"/>
    <property type="evidence" value="ECO:0007669"/>
    <property type="project" value="UniProtKB-SubCell"/>
</dbReference>
<dbReference type="InterPro" id="IPR000048">
    <property type="entry name" value="IQ_motif_EF-hand-BS"/>
</dbReference>
<dbReference type="EMBL" id="CP134187">
    <property type="protein sequence ID" value="WPB02004.1"/>
    <property type="molecule type" value="Genomic_DNA"/>
</dbReference>
<dbReference type="PROSITE" id="PS50096">
    <property type="entry name" value="IQ"/>
    <property type="match status" value="1"/>
</dbReference>
<feature type="region of interest" description="Disordered" evidence="5">
    <location>
        <begin position="456"/>
        <end position="503"/>
    </location>
</feature>
<gene>
    <name evidence="6" type="ORF">CB0940_04739</name>
    <name evidence="7" type="ORF">RHO25_006638</name>
</gene>
<dbReference type="PANTHER" id="PTHR31250:SF27">
    <property type="entry name" value="IQ DOMAIN-CONTAINING PROTEIN IQM5"/>
    <property type="match status" value="1"/>
</dbReference>
<feature type="compositionally biased region" description="Low complexity" evidence="5">
    <location>
        <begin position="543"/>
        <end position="559"/>
    </location>
</feature>
<sequence>MESPSATETKHDPLALPSPEKLREIERQQNERAAEIRARRRRATVDERTNAAEIIQRNFRGHQARRAMKGYALDPSTRWLEALKDAEYSRLTRPVSNVQRFNESPTAADRVKKRWAQASAAARHAGSDNTSDEDDDDHASQAELRDKRRKQKQEREKYAKVMGLEYFLEMVDQKHRYGSNLRRYHKEWMTRDTKENFFYWLDYGEGKSVDLPDRPRERLDREQVRYLSREERKRYLVNIDKQGRFVWNKDGKPITTSLDFKDSIDGIVHLSDDTPTWREVTTGVKPEPRRYDSSDDSSSIASDISTGSHEDSSKYANEEFHDAKGLNKLNHISVDTLMNHLLRKTTKKNTWIFVADTSFRLYVGIKQSGAFQHSSFLKGARVAAAGLIKIKRGQIRKLSPLSGHYAPPVRNFREFLKNLKEEGADLSHLNVSRSYAVILGLEGYLTVKQRAKNVKQGAKDMIDPEEKKRRLEAEKDKSQSAQREREVLAMEQNQQRSRSMSQRFIKKMGLAKWGDSEGMGTLAETELAKGETTSLPQNGDVVGGASSLSAASGPALGSGQQPPATVGKSATIASGTPAADARKRDRMKGKLLGS</sequence>
<dbReference type="PANTHER" id="PTHR31250">
    <property type="entry name" value="IQ DOMAIN-CONTAINING PROTEIN IQM3"/>
    <property type="match status" value="1"/>
</dbReference>
<dbReference type="SMART" id="SM00015">
    <property type="entry name" value="IQ"/>
    <property type="match status" value="1"/>
</dbReference>
<evidence type="ECO:0000313" key="6">
    <source>
        <dbReference type="EMBL" id="PIA92725.1"/>
    </source>
</evidence>
<keyword evidence="9" id="KW-1185">Reference proteome</keyword>
<feature type="compositionally biased region" description="Low complexity" evidence="5">
    <location>
        <begin position="494"/>
        <end position="503"/>
    </location>
</feature>
<feature type="compositionally biased region" description="Basic residues" evidence="5">
    <location>
        <begin position="584"/>
        <end position="594"/>
    </location>
</feature>
<comment type="subcellular location">
    <subcellularLocation>
        <location evidence="2">Cytoplasm</location>
    </subcellularLocation>
    <subcellularLocation>
        <location evidence="1">Nucleus</location>
    </subcellularLocation>
</comment>
<evidence type="ECO:0000256" key="5">
    <source>
        <dbReference type="SAM" id="MobiDB-lite"/>
    </source>
</evidence>
<dbReference type="EMBL" id="LKMD01000105">
    <property type="protein sequence ID" value="PIA92725.1"/>
    <property type="molecule type" value="Genomic_DNA"/>
</dbReference>
<feature type="region of interest" description="Disordered" evidence="5">
    <location>
        <begin position="1"/>
        <end position="20"/>
    </location>
</feature>
<evidence type="ECO:0000256" key="2">
    <source>
        <dbReference type="ARBA" id="ARBA00004496"/>
    </source>
</evidence>
<organism evidence="6 8">
    <name type="scientific">Cercospora beticola</name>
    <name type="common">Sugarbeet leaf spot fungus</name>
    <dbReference type="NCBI Taxonomy" id="122368"/>
    <lineage>
        <taxon>Eukaryota</taxon>
        <taxon>Fungi</taxon>
        <taxon>Dikarya</taxon>
        <taxon>Ascomycota</taxon>
        <taxon>Pezizomycotina</taxon>
        <taxon>Dothideomycetes</taxon>
        <taxon>Dothideomycetidae</taxon>
        <taxon>Mycosphaerellales</taxon>
        <taxon>Mycosphaerellaceae</taxon>
        <taxon>Cercospora</taxon>
    </lineage>
</organism>
<dbReference type="Proteomes" id="UP001302367">
    <property type="component" value="Chromosome 4"/>
</dbReference>